<dbReference type="PROSITE" id="PS50262">
    <property type="entry name" value="G_PROTEIN_RECEP_F1_2"/>
    <property type="match status" value="1"/>
</dbReference>
<feature type="non-terminal residue" evidence="7">
    <location>
        <position position="346"/>
    </location>
</feature>
<dbReference type="PANTHER" id="PTHR26451:SF886">
    <property type="entry name" value="GROWTH HORMONE SECRETAGOGUE RECEPTOR TYPE 1-LIKE-RELATED"/>
    <property type="match status" value="1"/>
</dbReference>
<feature type="transmembrane region" description="Helical" evidence="5">
    <location>
        <begin position="20"/>
        <end position="42"/>
    </location>
</feature>
<dbReference type="OrthoDB" id="8759131at2759"/>
<comment type="subcellular location">
    <subcellularLocation>
        <location evidence="1">Membrane</location>
    </subcellularLocation>
</comment>
<evidence type="ECO:0000256" key="5">
    <source>
        <dbReference type="SAM" id="Phobius"/>
    </source>
</evidence>
<dbReference type="EMBL" id="CAJRST010037777">
    <property type="protein sequence ID" value="CAG6000765.1"/>
    <property type="molecule type" value="Genomic_DNA"/>
</dbReference>
<dbReference type="Pfam" id="PF00001">
    <property type="entry name" value="7tm_1"/>
    <property type="match status" value="1"/>
</dbReference>
<dbReference type="GO" id="GO:0005549">
    <property type="term" value="F:odorant binding"/>
    <property type="evidence" value="ECO:0007669"/>
    <property type="project" value="TreeGrafter"/>
</dbReference>
<proteinExistence type="predicted"/>
<evidence type="ECO:0000256" key="2">
    <source>
        <dbReference type="ARBA" id="ARBA00022692"/>
    </source>
</evidence>
<feature type="transmembrane region" description="Helical" evidence="5">
    <location>
        <begin position="81"/>
        <end position="111"/>
    </location>
</feature>
<dbReference type="GO" id="GO:0004984">
    <property type="term" value="F:olfactory receptor activity"/>
    <property type="evidence" value="ECO:0007669"/>
    <property type="project" value="TreeGrafter"/>
</dbReference>
<comment type="caution">
    <text evidence="7">The sequence shown here is derived from an EMBL/GenBank/DDBJ whole genome shotgun (WGS) entry which is preliminary data.</text>
</comment>
<dbReference type="GO" id="GO:0004930">
    <property type="term" value="F:G protein-coupled receptor activity"/>
    <property type="evidence" value="ECO:0007669"/>
    <property type="project" value="InterPro"/>
</dbReference>
<dbReference type="FunFam" id="1.20.1070.10:FF:000096">
    <property type="entry name" value="Odorant receptor 131-2"/>
    <property type="match status" value="1"/>
</dbReference>
<feature type="transmembrane region" description="Helical" evidence="5">
    <location>
        <begin position="132"/>
        <end position="158"/>
    </location>
</feature>
<feature type="transmembrane region" description="Helical" evidence="5">
    <location>
        <begin position="189"/>
        <end position="207"/>
    </location>
</feature>
<feature type="transmembrane region" description="Helical" evidence="5">
    <location>
        <begin position="54"/>
        <end position="75"/>
    </location>
</feature>
<evidence type="ECO:0000313" key="7">
    <source>
        <dbReference type="EMBL" id="CAG6000765.1"/>
    </source>
</evidence>
<evidence type="ECO:0000259" key="6">
    <source>
        <dbReference type="PROSITE" id="PS50262"/>
    </source>
</evidence>
<name>A0A8S4BQT2_9TELE</name>
<keyword evidence="8" id="KW-1185">Reference proteome</keyword>
<reference evidence="7" key="1">
    <citation type="submission" date="2021-05" db="EMBL/GenBank/DDBJ databases">
        <authorList>
            <person name="Tigano A."/>
        </authorList>
    </citation>
    <scope>NUCLEOTIDE SEQUENCE</scope>
</reference>
<gene>
    <name evidence="7" type="ORF">MMEN_LOCUS18222</name>
</gene>
<dbReference type="Proteomes" id="UP000677803">
    <property type="component" value="Unassembled WGS sequence"/>
</dbReference>
<feature type="non-terminal residue" evidence="7">
    <location>
        <position position="1"/>
    </location>
</feature>
<evidence type="ECO:0000313" key="8">
    <source>
        <dbReference type="Proteomes" id="UP000677803"/>
    </source>
</evidence>
<evidence type="ECO:0000256" key="4">
    <source>
        <dbReference type="ARBA" id="ARBA00023136"/>
    </source>
</evidence>
<dbReference type="CDD" id="cd00637">
    <property type="entry name" value="7tm_classA_rhodopsin-like"/>
    <property type="match status" value="1"/>
</dbReference>
<feature type="transmembrane region" description="Helical" evidence="5">
    <location>
        <begin position="228"/>
        <end position="252"/>
    </location>
</feature>
<dbReference type="InterPro" id="IPR017452">
    <property type="entry name" value="GPCR_Rhodpsn_7TM"/>
</dbReference>
<evidence type="ECO:0000256" key="3">
    <source>
        <dbReference type="ARBA" id="ARBA00022989"/>
    </source>
</evidence>
<accession>A0A8S4BQT2</accession>
<feature type="domain" description="G-protein coupled receptors family 1 profile" evidence="6">
    <location>
        <begin position="33"/>
        <end position="282"/>
    </location>
</feature>
<keyword evidence="3 5" id="KW-1133">Transmembrane helix</keyword>
<dbReference type="InterPro" id="IPR000276">
    <property type="entry name" value="GPCR_Rhodpsn"/>
</dbReference>
<dbReference type="GO" id="GO:0016020">
    <property type="term" value="C:membrane"/>
    <property type="evidence" value="ECO:0007669"/>
    <property type="project" value="UniProtKB-SubCell"/>
</dbReference>
<keyword evidence="4 5" id="KW-0472">Membrane</keyword>
<organism evidence="7 8">
    <name type="scientific">Menidia menidia</name>
    <name type="common">Atlantic silverside</name>
    <dbReference type="NCBI Taxonomy" id="238744"/>
    <lineage>
        <taxon>Eukaryota</taxon>
        <taxon>Metazoa</taxon>
        <taxon>Chordata</taxon>
        <taxon>Craniata</taxon>
        <taxon>Vertebrata</taxon>
        <taxon>Euteleostomi</taxon>
        <taxon>Actinopterygii</taxon>
        <taxon>Neopterygii</taxon>
        <taxon>Teleostei</taxon>
        <taxon>Neoteleostei</taxon>
        <taxon>Acanthomorphata</taxon>
        <taxon>Ovalentaria</taxon>
        <taxon>Atherinomorphae</taxon>
        <taxon>Atheriniformes</taxon>
        <taxon>Atherinopsidae</taxon>
        <taxon>Menidiinae</taxon>
        <taxon>Menidia</taxon>
    </lineage>
</organism>
<dbReference type="SUPFAM" id="SSF81321">
    <property type="entry name" value="Family A G protein-coupled receptor-like"/>
    <property type="match status" value="1"/>
</dbReference>
<dbReference type="InterPro" id="IPR052921">
    <property type="entry name" value="GPCR1_Superfamily_Member"/>
</dbReference>
<evidence type="ECO:0000256" key="1">
    <source>
        <dbReference type="ARBA" id="ARBA00004370"/>
    </source>
</evidence>
<keyword evidence="2 5" id="KW-0812">Transmembrane</keyword>
<sequence length="346" mass="39642">IPVMTNRTGTAFLRQLNDKVIFVQVFGILLLCINFMLITTFFKREIFYRIMRYILFANTLFSDCILLVITNMLLVLNFFDISIQTGICFIVFTLSSLCNFVTPITLTAMSLERYVAICMPLRHAELCSTGRALQSLLIIYCVSFIPSLVILLVFFFSASLSFFKRSLLCSAETFIVGRWHGYIRSAVSQSYFLLMCIAIAFSYVQIMKVATAASGESKKSTQKGLKTVALHAFQLLLCLIQLVCPFIEAAVLQVDFSLFINVRYVNYILFSLAPRCLSPLIYGLRDETFFLALKYYIFWCPLKNNLKPQLYANYIMFTLTPRCLSSLIYGLRDETFVLALKNYICF</sequence>
<protein>
    <submittedName>
        <fullName evidence="7">(Atlantic silverside) hypothetical protein</fullName>
    </submittedName>
</protein>
<dbReference type="Gene3D" id="1.20.1070.10">
    <property type="entry name" value="Rhodopsin 7-helix transmembrane proteins"/>
    <property type="match status" value="1"/>
</dbReference>
<dbReference type="AlphaFoldDB" id="A0A8S4BQT2"/>
<dbReference type="PANTHER" id="PTHR26451">
    <property type="entry name" value="G_PROTEIN_RECEP_F1_2 DOMAIN-CONTAINING PROTEIN"/>
    <property type="match status" value="1"/>
</dbReference>